<protein>
    <submittedName>
        <fullName evidence="1">Uncharacterized protein</fullName>
    </submittedName>
</protein>
<accession>A0A382VEF9</accession>
<proteinExistence type="predicted"/>
<dbReference type="SUPFAM" id="SSF52266">
    <property type="entry name" value="SGNH hydrolase"/>
    <property type="match status" value="1"/>
</dbReference>
<sequence>MKFLKIMSAVFLSVVSFELFLTYSPFVGGVSPVRYDPDIGMWHKSNFHYVYSKDCYNTEYAFDERGLIKNSYSYNPDKQDVIILGDSYIEALMIKNENIVHNSLYREYKGQFNFLNYGLGGTGPTQHLEILKKFPDMRRAQYLIEFISLDEGWGRDLEEVDPGEFGWSNRPLVHLKFSDLDHFEIIKPPSMN</sequence>
<dbReference type="EMBL" id="UINC01151345">
    <property type="protein sequence ID" value="SVD44893.1"/>
    <property type="molecule type" value="Genomic_DNA"/>
</dbReference>
<name>A0A382VEF9_9ZZZZ</name>
<organism evidence="1">
    <name type="scientific">marine metagenome</name>
    <dbReference type="NCBI Taxonomy" id="408172"/>
    <lineage>
        <taxon>unclassified sequences</taxon>
        <taxon>metagenomes</taxon>
        <taxon>ecological metagenomes</taxon>
    </lineage>
</organism>
<feature type="non-terminal residue" evidence="1">
    <location>
        <position position="192"/>
    </location>
</feature>
<dbReference type="AlphaFoldDB" id="A0A382VEF9"/>
<gene>
    <name evidence="1" type="ORF">METZ01_LOCUS397747</name>
</gene>
<evidence type="ECO:0000313" key="1">
    <source>
        <dbReference type="EMBL" id="SVD44893.1"/>
    </source>
</evidence>
<reference evidence="1" key="1">
    <citation type="submission" date="2018-05" db="EMBL/GenBank/DDBJ databases">
        <authorList>
            <person name="Lanie J.A."/>
            <person name="Ng W.-L."/>
            <person name="Kazmierczak K.M."/>
            <person name="Andrzejewski T.M."/>
            <person name="Davidsen T.M."/>
            <person name="Wayne K.J."/>
            <person name="Tettelin H."/>
            <person name="Glass J.I."/>
            <person name="Rusch D."/>
            <person name="Podicherti R."/>
            <person name="Tsui H.-C.T."/>
            <person name="Winkler M.E."/>
        </authorList>
    </citation>
    <scope>NUCLEOTIDE SEQUENCE</scope>
</reference>